<evidence type="ECO:0000256" key="3">
    <source>
        <dbReference type="ARBA" id="ARBA00022771"/>
    </source>
</evidence>
<dbReference type="GeneID" id="136812154"/>
<feature type="region of interest" description="Disordered" evidence="8">
    <location>
        <begin position="80"/>
        <end position="162"/>
    </location>
</feature>
<dbReference type="Pfam" id="PF13359">
    <property type="entry name" value="DDE_Tnp_4"/>
    <property type="match status" value="1"/>
</dbReference>
<dbReference type="GO" id="GO:0008270">
    <property type="term" value="F:zinc ion binding"/>
    <property type="evidence" value="ECO:0007669"/>
    <property type="project" value="UniProtKB-KW"/>
</dbReference>
<dbReference type="InterPro" id="IPR027805">
    <property type="entry name" value="Transposase_HTH_dom"/>
</dbReference>
<comment type="cofactor">
    <cofactor evidence="1">
        <name>a divalent metal cation</name>
        <dbReference type="ChEBI" id="CHEBI:60240"/>
    </cofactor>
</comment>
<evidence type="ECO:0000256" key="5">
    <source>
        <dbReference type="ARBA" id="ARBA00023125"/>
    </source>
</evidence>
<evidence type="ECO:0000259" key="9">
    <source>
        <dbReference type="PROSITE" id="PS50950"/>
    </source>
</evidence>
<dbReference type="PROSITE" id="PS50950">
    <property type="entry name" value="ZF_THAP"/>
    <property type="match status" value="1"/>
</dbReference>
<dbReference type="PANTHER" id="PTHR23080:SF143">
    <property type="entry name" value="SI:DKEY-56D12.4"/>
    <property type="match status" value="1"/>
</dbReference>
<dbReference type="GO" id="GO:0003677">
    <property type="term" value="F:DNA binding"/>
    <property type="evidence" value="ECO:0007669"/>
    <property type="project" value="UniProtKB-UniRule"/>
</dbReference>
<dbReference type="SUPFAM" id="SSF57716">
    <property type="entry name" value="Glucocorticoid receptor-like (DNA-binding domain)"/>
    <property type="match status" value="1"/>
</dbReference>
<keyword evidence="5 6" id="KW-0238">DNA-binding</keyword>
<dbReference type="Proteomes" id="UP000594262">
    <property type="component" value="Unplaced"/>
</dbReference>
<dbReference type="InterPro" id="IPR027806">
    <property type="entry name" value="HARBI1_dom"/>
</dbReference>
<dbReference type="Pfam" id="PF05485">
    <property type="entry name" value="THAP"/>
    <property type="match status" value="1"/>
</dbReference>
<dbReference type="OrthoDB" id="7331812at2759"/>
<evidence type="ECO:0000256" key="6">
    <source>
        <dbReference type="PROSITE-ProRule" id="PRU00309"/>
    </source>
</evidence>
<evidence type="ECO:0000256" key="1">
    <source>
        <dbReference type="ARBA" id="ARBA00001968"/>
    </source>
</evidence>
<feature type="domain" description="THAP-type" evidence="9">
    <location>
        <begin position="1"/>
        <end position="88"/>
    </location>
</feature>
<evidence type="ECO:0000313" key="11">
    <source>
        <dbReference type="Proteomes" id="UP000594262"/>
    </source>
</evidence>
<accession>A0A7M5XBP5</accession>
<dbReference type="Pfam" id="PF13613">
    <property type="entry name" value="HTH_Tnp_4"/>
    <property type="match status" value="1"/>
</dbReference>
<dbReference type="EnsemblMetazoa" id="CLYHEMT020685.1">
    <property type="protein sequence ID" value="CLYHEMP020685.1"/>
    <property type="gene ID" value="CLYHEMG020685"/>
</dbReference>
<keyword evidence="7" id="KW-0175">Coiled coil</keyword>
<name>A0A7M5XBP5_9CNID</name>
<dbReference type="AlphaFoldDB" id="A0A7M5XBP5"/>
<evidence type="ECO:0000256" key="7">
    <source>
        <dbReference type="SAM" id="Coils"/>
    </source>
</evidence>
<keyword evidence="2" id="KW-0479">Metal-binding</keyword>
<sequence>MVKSCCVTYYNNNAQNQPQKHYYQIPTDSEKRLSWCKAIKRVATTPNGKPTGKLWVPTTQYVYVCSDHFITGKRSLTTSDPDYVPSVFPQKPKTNQSPKKKTATSAKKFQSPHRQILARNQRRVAYQSRPLRAPMSRKLRLQSPDLEPTSPPPGPSHVNEDNTDVFVEPETCKTMNIADDVENSTSNPSNLHSADQMQSIYEEMNSLRLERDRLKKENEELKQSMASSGLRYLGIKDDEAKCTFLTGLKPNVLASLIEYLKKANTQSQKPTKLSVEDQIVLTMIKLKHNPVFELLALLFDISLTTCIDYFWKWIDLMYVNMRRLIRMQDRDNIFNTIPAHFKCKFPRLTSIIDCFEVFVEAPSSLLARAQFYSQYKKHTTIKVFISCTPLGAINFVSQCYGGRASDIQVVKESGFHTSKYHMPGDQVLADRGFTLVEEFAAGSSSELLIPAFTKGKTQLSAREVEVTHKIASVRIHIERVIGLLRNRYTILKGTIPLRLIKSIKDEKSSSIIANCDKLVVVCSALTNLNGSIIFDKNKPPSKSVLFPDLPCS</sequence>
<keyword evidence="4" id="KW-0862">Zinc</keyword>
<organism evidence="10 11">
    <name type="scientific">Clytia hemisphaerica</name>
    <dbReference type="NCBI Taxonomy" id="252671"/>
    <lineage>
        <taxon>Eukaryota</taxon>
        <taxon>Metazoa</taxon>
        <taxon>Cnidaria</taxon>
        <taxon>Hydrozoa</taxon>
        <taxon>Hydroidolina</taxon>
        <taxon>Leptothecata</taxon>
        <taxon>Obeliida</taxon>
        <taxon>Clytiidae</taxon>
        <taxon>Clytia</taxon>
    </lineage>
</organism>
<dbReference type="InterPro" id="IPR006612">
    <property type="entry name" value="THAP_Znf"/>
</dbReference>
<evidence type="ECO:0000256" key="2">
    <source>
        <dbReference type="ARBA" id="ARBA00022723"/>
    </source>
</evidence>
<evidence type="ECO:0000256" key="8">
    <source>
        <dbReference type="SAM" id="MobiDB-lite"/>
    </source>
</evidence>
<evidence type="ECO:0000313" key="10">
    <source>
        <dbReference type="EnsemblMetazoa" id="CLYHEMP020685.1"/>
    </source>
</evidence>
<keyword evidence="11" id="KW-1185">Reference proteome</keyword>
<feature type="coiled-coil region" evidence="7">
    <location>
        <begin position="197"/>
        <end position="231"/>
    </location>
</feature>
<dbReference type="RefSeq" id="XP_066924724.1">
    <property type="nucleotide sequence ID" value="XM_067068623.1"/>
</dbReference>
<reference evidence="10" key="1">
    <citation type="submission" date="2021-01" db="UniProtKB">
        <authorList>
            <consortium name="EnsemblMetazoa"/>
        </authorList>
    </citation>
    <scope>IDENTIFICATION</scope>
</reference>
<dbReference type="PANTHER" id="PTHR23080">
    <property type="entry name" value="THAP DOMAIN PROTEIN"/>
    <property type="match status" value="1"/>
</dbReference>
<proteinExistence type="predicted"/>
<keyword evidence="3 6" id="KW-0863">Zinc-finger</keyword>
<protein>
    <recommendedName>
        <fullName evidence="9">THAP-type domain-containing protein</fullName>
    </recommendedName>
</protein>
<evidence type="ECO:0000256" key="4">
    <source>
        <dbReference type="ARBA" id="ARBA00022833"/>
    </source>
</evidence>